<evidence type="ECO:0000259" key="1">
    <source>
        <dbReference type="PROSITE" id="PS51704"/>
    </source>
</evidence>
<dbReference type="PANTHER" id="PTHR46211">
    <property type="entry name" value="GLYCEROPHOSPHORYL DIESTER PHOSPHODIESTERASE"/>
    <property type="match status" value="1"/>
</dbReference>
<accession>A0A1E5GDB7</accession>
<keyword evidence="3" id="KW-1185">Reference proteome</keyword>
<reference evidence="3" key="1">
    <citation type="submission" date="2016-09" db="EMBL/GenBank/DDBJ databases">
        <authorList>
            <person name="Gulvik C.A."/>
        </authorList>
    </citation>
    <scope>NUCLEOTIDE SEQUENCE [LARGE SCALE GENOMIC DNA]</scope>
    <source>
        <strain evidence="3">LMG 8895</strain>
    </source>
</reference>
<name>A0A1E5GDB7_9ENTE</name>
<dbReference type="PROSITE" id="PS51704">
    <property type="entry name" value="GP_PDE"/>
    <property type="match status" value="1"/>
</dbReference>
<feature type="domain" description="GP-PDE" evidence="1">
    <location>
        <begin position="14"/>
        <end position="280"/>
    </location>
</feature>
<comment type="caution">
    <text evidence="2">The sequence shown here is derived from an EMBL/GenBank/DDBJ whole genome shotgun (WGS) entry which is preliminary data.</text>
</comment>
<gene>
    <name evidence="2" type="ORF">BCR25_09070</name>
</gene>
<dbReference type="PANTHER" id="PTHR46211:SF14">
    <property type="entry name" value="GLYCEROPHOSPHODIESTER PHOSPHODIESTERASE"/>
    <property type="match status" value="1"/>
</dbReference>
<dbReference type="EMBL" id="MIJY01000043">
    <property type="protein sequence ID" value="OEG10713.1"/>
    <property type="molecule type" value="Genomic_DNA"/>
</dbReference>
<sequence>MNHRLNQLLKEKKILLAVHRGSSAGNIIENTIPAYLASLKMGGDILEADVVLSKDKEIYHFHSGMERKNFQKAIDIQTYTATEIEALTYINSNLEETAYPVEKLETTLNYFKGKCLINIDRGWNFLPEICELVEKTGTTDQILLKGPLTKEVTTFLQESEIKYMFMPKVSTLEELDQVDALRDINVVGLEVKAINETSDFFQKENIQKIKEKGLFVWVNSLTMDDQKQLFAGYDDNTSILEGEENGWSVIFDKGANVIQTDWPALVAKSRDTWLERQGHL</sequence>
<dbReference type="InterPro" id="IPR030395">
    <property type="entry name" value="GP_PDE_dom"/>
</dbReference>
<dbReference type="Pfam" id="PF16387">
    <property type="entry name" value="DUF4996"/>
    <property type="match status" value="1"/>
</dbReference>
<proteinExistence type="predicted"/>
<dbReference type="GO" id="GO:0008081">
    <property type="term" value="F:phosphoric diester hydrolase activity"/>
    <property type="evidence" value="ECO:0007669"/>
    <property type="project" value="InterPro"/>
</dbReference>
<dbReference type="SUPFAM" id="SSF51695">
    <property type="entry name" value="PLC-like phosphodiesterases"/>
    <property type="match status" value="1"/>
</dbReference>
<evidence type="ECO:0000313" key="3">
    <source>
        <dbReference type="Proteomes" id="UP000095094"/>
    </source>
</evidence>
<dbReference type="GO" id="GO:0006629">
    <property type="term" value="P:lipid metabolic process"/>
    <property type="evidence" value="ECO:0007669"/>
    <property type="project" value="InterPro"/>
</dbReference>
<dbReference type="Pfam" id="PF03009">
    <property type="entry name" value="GDPD"/>
    <property type="match status" value="1"/>
</dbReference>
<dbReference type="InterPro" id="IPR017946">
    <property type="entry name" value="PLC-like_Pdiesterase_TIM-brl"/>
</dbReference>
<dbReference type="AlphaFoldDB" id="A0A1E5GDB7"/>
<dbReference type="Gene3D" id="3.20.20.190">
    <property type="entry name" value="Phosphatidylinositol (PI) phosphodiesterase"/>
    <property type="match status" value="1"/>
</dbReference>
<dbReference type="CDD" id="cd08566">
    <property type="entry name" value="GDPD_AtGDE_like"/>
    <property type="match status" value="1"/>
</dbReference>
<dbReference type="Proteomes" id="UP000095094">
    <property type="component" value="Unassembled WGS sequence"/>
</dbReference>
<dbReference type="InterPro" id="IPR032160">
    <property type="entry name" value="DUF4996"/>
</dbReference>
<protein>
    <recommendedName>
        <fullName evidence="1">GP-PDE domain-containing protein</fullName>
    </recommendedName>
</protein>
<organism evidence="2 3">
    <name type="scientific">Enterococcus termitis</name>
    <dbReference type="NCBI Taxonomy" id="332950"/>
    <lineage>
        <taxon>Bacteria</taxon>
        <taxon>Bacillati</taxon>
        <taxon>Bacillota</taxon>
        <taxon>Bacilli</taxon>
        <taxon>Lactobacillales</taxon>
        <taxon>Enterococcaceae</taxon>
        <taxon>Enterococcus</taxon>
    </lineage>
</organism>
<evidence type="ECO:0000313" key="2">
    <source>
        <dbReference type="EMBL" id="OEG10713.1"/>
    </source>
</evidence>